<feature type="compositionally biased region" description="Low complexity" evidence="1">
    <location>
        <begin position="91"/>
        <end position="113"/>
    </location>
</feature>
<dbReference type="EMBL" id="ATMH01011594">
    <property type="protein sequence ID" value="EPY16019.1"/>
    <property type="molecule type" value="Genomic_DNA"/>
</dbReference>
<gene>
    <name evidence="2" type="ORF">STCU_11609</name>
</gene>
<reference evidence="2 3" key="1">
    <citation type="journal article" date="2013" name="PLoS ONE">
        <title>Predicting the Proteins of Angomonas deanei, Strigomonas culicis and Their Respective Endosymbionts Reveals New Aspects of the Trypanosomatidae Family.</title>
        <authorList>
            <person name="Motta M.C."/>
            <person name="Martins A.C."/>
            <person name="de Souza S.S."/>
            <person name="Catta-Preta C.M."/>
            <person name="Silva R."/>
            <person name="Klein C.C."/>
            <person name="de Almeida L.G."/>
            <person name="de Lima Cunha O."/>
            <person name="Ciapina L.P."/>
            <person name="Brocchi M."/>
            <person name="Colabardini A.C."/>
            <person name="de Araujo Lima B."/>
            <person name="Machado C.R."/>
            <person name="de Almeida Soares C.M."/>
            <person name="Probst C.M."/>
            <person name="de Menezes C.B."/>
            <person name="Thompson C.E."/>
            <person name="Bartholomeu D.C."/>
            <person name="Gradia D.F."/>
            <person name="Pavoni D.P."/>
            <person name="Grisard E.C."/>
            <person name="Fantinatti-Garboggini F."/>
            <person name="Marchini F.K."/>
            <person name="Rodrigues-Luiz G.F."/>
            <person name="Wagner G."/>
            <person name="Goldman G.H."/>
            <person name="Fietto J.L."/>
            <person name="Elias M.C."/>
            <person name="Goldman M.H."/>
            <person name="Sagot M.F."/>
            <person name="Pereira M."/>
            <person name="Stoco P.H."/>
            <person name="de Mendonca-Neto R.P."/>
            <person name="Teixeira S.M."/>
            <person name="Maciel T.E."/>
            <person name="de Oliveira Mendes T.A."/>
            <person name="Urmenyi T.P."/>
            <person name="de Souza W."/>
            <person name="Schenkman S."/>
            <person name="de Vasconcelos A.T."/>
        </authorList>
    </citation>
    <scope>NUCLEOTIDE SEQUENCE [LARGE SCALE GENOMIC DNA]</scope>
</reference>
<dbReference type="AlphaFoldDB" id="S9TGG9"/>
<name>S9TGG9_9TRYP</name>
<feature type="region of interest" description="Disordered" evidence="1">
    <location>
        <begin position="356"/>
        <end position="393"/>
    </location>
</feature>
<feature type="compositionally biased region" description="Basic and acidic residues" evidence="1">
    <location>
        <begin position="371"/>
        <end position="386"/>
    </location>
</feature>
<evidence type="ECO:0000313" key="2">
    <source>
        <dbReference type="EMBL" id="EPY16019.1"/>
    </source>
</evidence>
<accession>S9TGG9</accession>
<sequence length="393" mass="42068">MDPSFLDDLPEDRSSSRHPPASTLDATKMFDSRIIYSPPPKESNRRPSGNSGEMGGEHKPFHVGARAVHFDDAAPSRPPAGDETNRSLFPSAVNTASSNTHNSSASAFPFYNISDSTHANNNNNPSNSTYLFPTTTASPPPSAFANPNAGLPAAPVAAPWEAAVSSQRTPYPDAALRTGGSSSSPATEAGSGGDSTLRQRRPPAYSDERRAQDEDEAPVTSFLARYVHERQGRVRNERYYTTVGQYSDLSAARSDDVRRGGGNPYAYVAASEGRYQLASSGSRQALPGLPQATFHSRHPPLFTRAEGVRPGFCQQLLCRLLPQYVETRSPSSRGSWPLSASRGSARCSRCRSGKVRSGRRRCSCGSSAGGGRRERGSGARGIRRDALGTSFGT</sequence>
<dbReference type="Proteomes" id="UP000015354">
    <property type="component" value="Unassembled WGS sequence"/>
</dbReference>
<feature type="region of interest" description="Disordered" evidence="1">
    <location>
        <begin position="164"/>
        <end position="217"/>
    </location>
</feature>
<evidence type="ECO:0000256" key="1">
    <source>
        <dbReference type="SAM" id="MobiDB-lite"/>
    </source>
</evidence>
<feature type="region of interest" description="Disordered" evidence="1">
    <location>
        <begin position="1"/>
        <end position="113"/>
    </location>
</feature>
<evidence type="ECO:0000313" key="3">
    <source>
        <dbReference type="Proteomes" id="UP000015354"/>
    </source>
</evidence>
<organism evidence="2 3">
    <name type="scientific">Strigomonas culicis</name>
    <dbReference type="NCBI Taxonomy" id="28005"/>
    <lineage>
        <taxon>Eukaryota</taxon>
        <taxon>Discoba</taxon>
        <taxon>Euglenozoa</taxon>
        <taxon>Kinetoplastea</taxon>
        <taxon>Metakinetoplastina</taxon>
        <taxon>Trypanosomatida</taxon>
        <taxon>Trypanosomatidae</taxon>
        <taxon>Strigomonadinae</taxon>
        <taxon>Strigomonas</taxon>
    </lineage>
</organism>
<protein>
    <submittedName>
        <fullName evidence="2">Proteophosphoglycan ppg4</fullName>
    </submittedName>
</protein>
<keyword evidence="3" id="KW-1185">Reference proteome</keyword>
<proteinExistence type="predicted"/>
<comment type="caution">
    <text evidence="2">The sequence shown here is derived from an EMBL/GenBank/DDBJ whole genome shotgun (WGS) entry which is preliminary data.</text>
</comment>